<dbReference type="Pfam" id="PF07729">
    <property type="entry name" value="FCD"/>
    <property type="match status" value="1"/>
</dbReference>
<reference evidence="5 6" key="1">
    <citation type="submission" date="2019-06" db="EMBL/GenBank/DDBJ databases">
        <title>Sorghum-associated microbial communities from plants grown in Nebraska, USA.</title>
        <authorList>
            <person name="Schachtman D."/>
        </authorList>
    </citation>
    <scope>NUCLEOTIDE SEQUENCE [LARGE SCALE GENOMIC DNA]</scope>
    <source>
        <strain evidence="5 6">1225</strain>
    </source>
</reference>
<name>A0A561QAU5_9HYPH</name>
<gene>
    <name evidence="5" type="ORF">FHW37_112109</name>
</gene>
<feature type="domain" description="HTH gntR-type" evidence="4">
    <location>
        <begin position="29"/>
        <end position="96"/>
    </location>
</feature>
<dbReference type="SUPFAM" id="SSF46785">
    <property type="entry name" value="Winged helix' DNA-binding domain"/>
    <property type="match status" value="2"/>
</dbReference>
<organism evidence="5 6">
    <name type="scientific">Neorhizobium alkalisoli</name>
    <dbReference type="NCBI Taxonomy" id="528178"/>
    <lineage>
        <taxon>Bacteria</taxon>
        <taxon>Pseudomonadati</taxon>
        <taxon>Pseudomonadota</taxon>
        <taxon>Alphaproteobacteria</taxon>
        <taxon>Hyphomicrobiales</taxon>
        <taxon>Rhizobiaceae</taxon>
        <taxon>Rhizobium/Agrobacterium group</taxon>
        <taxon>Neorhizobium</taxon>
    </lineage>
</organism>
<dbReference type="Pfam" id="PF00392">
    <property type="entry name" value="GntR"/>
    <property type="match status" value="1"/>
</dbReference>
<dbReference type="PROSITE" id="PS50949">
    <property type="entry name" value="HTH_GNTR"/>
    <property type="match status" value="1"/>
</dbReference>
<evidence type="ECO:0000313" key="5">
    <source>
        <dbReference type="EMBL" id="TWF47470.1"/>
    </source>
</evidence>
<protein>
    <submittedName>
        <fullName evidence="5">GntR family transcriptional regulator</fullName>
    </submittedName>
</protein>
<dbReference type="Proteomes" id="UP000320653">
    <property type="component" value="Unassembled WGS sequence"/>
</dbReference>
<evidence type="ECO:0000259" key="4">
    <source>
        <dbReference type="PROSITE" id="PS50949"/>
    </source>
</evidence>
<dbReference type="GO" id="GO:0003700">
    <property type="term" value="F:DNA-binding transcription factor activity"/>
    <property type="evidence" value="ECO:0007669"/>
    <property type="project" value="InterPro"/>
</dbReference>
<dbReference type="EMBL" id="VIWP01000012">
    <property type="protein sequence ID" value="TWF47470.1"/>
    <property type="molecule type" value="Genomic_DNA"/>
</dbReference>
<keyword evidence="6" id="KW-1185">Reference proteome</keyword>
<accession>A0A561QAU5</accession>
<proteinExistence type="predicted"/>
<dbReference type="PANTHER" id="PTHR43537">
    <property type="entry name" value="TRANSCRIPTIONAL REGULATOR, GNTR FAMILY"/>
    <property type="match status" value="1"/>
</dbReference>
<dbReference type="SMART" id="SM00345">
    <property type="entry name" value="HTH_GNTR"/>
    <property type="match status" value="2"/>
</dbReference>
<keyword evidence="1" id="KW-0805">Transcription regulation</keyword>
<evidence type="ECO:0000256" key="2">
    <source>
        <dbReference type="ARBA" id="ARBA00023125"/>
    </source>
</evidence>
<keyword evidence="3" id="KW-0804">Transcription</keyword>
<dbReference type="InterPro" id="IPR036390">
    <property type="entry name" value="WH_DNA-bd_sf"/>
</dbReference>
<dbReference type="SUPFAM" id="SSF48008">
    <property type="entry name" value="GntR ligand-binding domain-like"/>
    <property type="match status" value="1"/>
</dbReference>
<evidence type="ECO:0000313" key="6">
    <source>
        <dbReference type="Proteomes" id="UP000320653"/>
    </source>
</evidence>
<dbReference type="InterPro" id="IPR008920">
    <property type="entry name" value="TF_FadR/GntR_C"/>
</dbReference>
<dbReference type="SMART" id="SM00895">
    <property type="entry name" value="FCD"/>
    <property type="match status" value="1"/>
</dbReference>
<evidence type="ECO:0000256" key="3">
    <source>
        <dbReference type="ARBA" id="ARBA00023163"/>
    </source>
</evidence>
<dbReference type="Gene3D" id="1.10.10.10">
    <property type="entry name" value="Winged helix-like DNA-binding domain superfamily/Winged helix DNA-binding domain"/>
    <property type="match status" value="2"/>
</dbReference>
<dbReference type="InterPro" id="IPR036388">
    <property type="entry name" value="WH-like_DNA-bd_sf"/>
</dbReference>
<keyword evidence="2" id="KW-0238">DNA-binding</keyword>
<dbReference type="Gene3D" id="1.20.120.530">
    <property type="entry name" value="GntR ligand-binding domain-like"/>
    <property type="match status" value="1"/>
</dbReference>
<dbReference type="AlphaFoldDB" id="A0A561QAU5"/>
<dbReference type="GO" id="GO:0003677">
    <property type="term" value="F:DNA binding"/>
    <property type="evidence" value="ECO:0007669"/>
    <property type="project" value="UniProtKB-KW"/>
</dbReference>
<evidence type="ECO:0000256" key="1">
    <source>
        <dbReference type="ARBA" id="ARBA00023015"/>
    </source>
</evidence>
<dbReference type="InterPro" id="IPR011711">
    <property type="entry name" value="GntR_C"/>
</dbReference>
<dbReference type="PANTHER" id="PTHR43537:SF49">
    <property type="entry name" value="TRANSCRIPTIONAL REGULATORY PROTEIN"/>
    <property type="match status" value="1"/>
</dbReference>
<dbReference type="InterPro" id="IPR000524">
    <property type="entry name" value="Tscrpt_reg_HTH_GntR"/>
</dbReference>
<sequence>MSGFRFIYNGVSQSFVRVGSLENGARVKQSLYKLIHDALRQGIEDQSIPTGTVLLEGPIAERMSVSRAPVRQALAFIETDGLAHRFDGRGLIVGPVNTLPDRDLLGQVIGAIALPQDHVAFSWQTFAEDLEAKVVYQAFFGSMRINEVELARYYNVSRSTARDALIHLEPLGLVEKDASFRWMVVPLDKARIAELYQLRDLLEPVTLRQAVPHVPRATLESMIERHETALRRYPAVTAGELYELELDLHVRCLEYSPNTTFVKVLRRTHCLLTLSKQIMGIRIDMPEYEPFMNEHLRIFRRMLNGDDTGAELALRGHIHASAIKVDERAAVMRRRYVATPQPFFQPITG</sequence>
<comment type="caution">
    <text evidence="5">The sequence shown here is derived from an EMBL/GenBank/DDBJ whole genome shotgun (WGS) entry which is preliminary data.</text>
</comment>